<comment type="caution">
    <text evidence="2">The sequence shown here is derived from an EMBL/GenBank/DDBJ whole genome shotgun (WGS) entry which is preliminary data.</text>
</comment>
<feature type="region of interest" description="Disordered" evidence="1">
    <location>
        <begin position="698"/>
        <end position="722"/>
    </location>
</feature>
<reference evidence="2 3" key="1">
    <citation type="submission" date="2023-02" db="EMBL/GenBank/DDBJ databases">
        <title>LHISI_Scaffold_Assembly.</title>
        <authorList>
            <person name="Stuart O.P."/>
            <person name="Cleave R."/>
            <person name="Magrath M.J.L."/>
            <person name="Mikheyev A.S."/>
        </authorList>
    </citation>
    <scope>NUCLEOTIDE SEQUENCE [LARGE SCALE GENOMIC DNA]</scope>
    <source>
        <strain evidence="2">Daus_M_001</strain>
        <tissue evidence="2">Leg muscle</tissue>
    </source>
</reference>
<evidence type="ECO:0000313" key="2">
    <source>
        <dbReference type="EMBL" id="KAJ8898063.1"/>
    </source>
</evidence>
<protein>
    <submittedName>
        <fullName evidence="2">Uncharacterized protein</fullName>
    </submittedName>
</protein>
<evidence type="ECO:0000256" key="1">
    <source>
        <dbReference type="SAM" id="MobiDB-lite"/>
    </source>
</evidence>
<organism evidence="2 3">
    <name type="scientific">Dryococelus australis</name>
    <dbReference type="NCBI Taxonomy" id="614101"/>
    <lineage>
        <taxon>Eukaryota</taxon>
        <taxon>Metazoa</taxon>
        <taxon>Ecdysozoa</taxon>
        <taxon>Arthropoda</taxon>
        <taxon>Hexapoda</taxon>
        <taxon>Insecta</taxon>
        <taxon>Pterygota</taxon>
        <taxon>Neoptera</taxon>
        <taxon>Polyneoptera</taxon>
        <taxon>Phasmatodea</taxon>
        <taxon>Verophasmatodea</taxon>
        <taxon>Anareolatae</taxon>
        <taxon>Phasmatidae</taxon>
        <taxon>Eurycanthinae</taxon>
        <taxon>Dryococelus</taxon>
    </lineage>
</organism>
<dbReference type="EMBL" id="JARBHB010000001">
    <property type="protein sequence ID" value="KAJ8898063.1"/>
    <property type="molecule type" value="Genomic_DNA"/>
</dbReference>
<keyword evidence="3" id="KW-1185">Reference proteome</keyword>
<accession>A0ABQ9IN21</accession>
<evidence type="ECO:0000313" key="3">
    <source>
        <dbReference type="Proteomes" id="UP001159363"/>
    </source>
</evidence>
<proteinExistence type="predicted"/>
<name>A0ABQ9IN21_9NEOP</name>
<feature type="compositionally biased region" description="Basic and acidic residues" evidence="1">
    <location>
        <begin position="702"/>
        <end position="711"/>
    </location>
</feature>
<gene>
    <name evidence="2" type="ORF">PR048_003423</name>
</gene>
<dbReference type="Proteomes" id="UP001159363">
    <property type="component" value="Chromosome 1"/>
</dbReference>
<sequence length="722" mass="80287">MIGECRERDFKHGGLPLQPAGEMWSFGFVVKVLERSRRLSTSTDMYLTTTRMLRCVFGAKSPECYELAASHPARASGSEGQQLHDTCGGRSVERFELQVRGKTENHVSTTRKRADTIILSRCTLLTLVRGRRAAREVTSGREIWDCEYRLFTSSPSALTHSRLHWSGFTPSRPFTPSTNTSPAVGLHVTPRPHSDIWPSPKTAGRWTAANILAPSVCLSAPQQGGGGRGEAVTSARSRRCQSFLGFPWIGGGERRGCDVSQVSPLSIIPGLPTEALSTTPRRQCHYTTTTVSLHHDDSVTTPRRQCFGNDPDGYQQKLSDNNKILLQLKVVVPSLPDPHTNSTLCVCTCARAQLIGRTKPPCLIEAGLCHSHKGDSQRQGGLATLLQQAQLDNGKFNTTRVALRDEVSNPEHSSDKRRYQRCQGQLRHAAKDDLVCTLYAASLPPIDVIGGRDAAYSVLSACRRYADRQYARTFAHGPRHVIRADASQRPISQELRVHPRSRDYIPCVELRVLRRVHASASSLEPSPRHPFRRQSGPRLLSFCEVSVVCLMSVSVSCRRQCNVEQRKCRCDTTFLLTTLAECLPSRVSTREVTSGRRNQRVIKLALSFRHAGHSVISKLAALSETITFPFLFKEVAALFRLERDDARGRKSQGLREGLYSPLLKQLEIWAARNTEVSSVHYGKSTRVKRGWVWSSAGMPGRGKREIPEKTRRPAASSCRIPT</sequence>